<proteinExistence type="predicted"/>
<gene>
    <name evidence="2" type="ORF">EVEC_LOCUS332</name>
</gene>
<dbReference type="WBParaSite" id="EVEC_0000048501-mRNA-1">
    <property type="protein sequence ID" value="EVEC_0000048501-mRNA-1"/>
    <property type="gene ID" value="EVEC_0000048501"/>
</dbReference>
<feature type="signal peptide" evidence="1">
    <location>
        <begin position="1"/>
        <end position="20"/>
    </location>
</feature>
<reference evidence="2 3" key="2">
    <citation type="submission" date="2018-10" db="EMBL/GenBank/DDBJ databases">
        <authorList>
            <consortium name="Pathogen Informatics"/>
        </authorList>
    </citation>
    <scope>NUCLEOTIDE SEQUENCE [LARGE SCALE GENOMIC DNA]</scope>
</reference>
<dbReference type="Proteomes" id="UP000274131">
    <property type="component" value="Unassembled WGS sequence"/>
</dbReference>
<evidence type="ECO:0000313" key="2">
    <source>
        <dbReference type="EMBL" id="VDD85189.1"/>
    </source>
</evidence>
<reference evidence="4" key="1">
    <citation type="submission" date="2017-02" db="UniProtKB">
        <authorList>
            <consortium name="WormBaseParasite"/>
        </authorList>
    </citation>
    <scope>IDENTIFICATION</scope>
</reference>
<feature type="chain" id="PRO_5043122409" evidence="1">
    <location>
        <begin position="21"/>
        <end position="91"/>
    </location>
</feature>
<evidence type="ECO:0000313" key="3">
    <source>
        <dbReference type="Proteomes" id="UP000274131"/>
    </source>
</evidence>
<accession>A0A0N4UTB7</accession>
<organism evidence="4">
    <name type="scientific">Enterobius vermicularis</name>
    <name type="common">Human pinworm</name>
    <dbReference type="NCBI Taxonomy" id="51028"/>
    <lineage>
        <taxon>Eukaryota</taxon>
        <taxon>Metazoa</taxon>
        <taxon>Ecdysozoa</taxon>
        <taxon>Nematoda</taxon>
        <taxon>Chromadorea</taxon>
        <taxon>Rhabditida</taxon>
        <taxon>Spirurina</taxon>
        <taxon>Oxyuridomorpha</taxon>
        <taxon>Oxyuroidea</taxon>
        <taxon>Oxyuridae</taxon>
        <taxon>Enterobius</taxon>
    </lineage>
</organism>
<evidence type="ECO:0000313" key="4">
    <source>
        <dbReference type="WBParaSite" id="EVEC_0000048501-mRNA-1"/>
    </source>
</evidence>
<dbReference type="EMBL" id="UXUI01000327">
    <property type="protein sequence ID" value="VDD85189.1"/>
    <property type="molecule type" value="Genomic_DNA"/>
</dbReference>
<dbReference type="AlphaFoldDB" id="A0A0N4UTB7"/>
<keyword evidence="3" id="KW-1185">Reference proteome</keyword>
<sequence>MLLLVVVVLPLSAIIPTRKSMGIGRKRKEESTAKWELWRGTKEKNNEKDRRIGGKTSINIKTSLNSDECQWLVGSNIDGGDGDDSVHFGDN</sequence>
<evidence type="ECO:0000256" key="1">
    <source>
        <dbReference type="SAM" id="SignalP"/>
    </source>
</evidence>
<name>A0A0N4UTB7_ENTVE</name>
<protein>
    <submittedName>
        <fullName evidence="4">Secreted protein</fullName>
    </submittedName>
</protein>
<keyword evidence="1" id="KW-0732">Signal</keyword>